<accession>A0A9X3P7A2</accession>
<reference evidence="4" key="1">
    <citation type="submission" date="2022-12" db="EMBL/GenBank/DDBJ databases">
        <title>Gycomyces niveus sp.nov.,a novel actinomycete isolated from soil in Shouguan.</title>
        <authorList>
            <person name="Yang X."/>
        </authorList>
    </citation>
    <scope>NUCLEOTIDE SEQUENCE</scope>
    <source>
        <strain evidence="4">NEAU-A15</strain>
    </source>
</reference>
<dbReference type="PANTHER" id="PTHR43353">
    <property type="entry name" value="SUCCINATE-SEMIALDEHYDE DEHYDROGENASE, MITOCHONDRIAL"/>
    <property type="match status" value="1"/>
</dbReference>
<dbReference type="EMBL" id="JAPZVP010000007">
    <property type="protein sequence ID" value="MDA1360051.1"/>
    <property type="molecule type" value="Genomic_DNA"/>
</dbReference>
<keyword evidence="5" id="KW-1185">Reference proteome</keyword>
<dbReference type="Gene3D" id="3.40.309.10">
    <property type="entry name" value="Aldehyde Dehydrogenase, Chain A, domain 2"/>
    <property type="match status" value="1"/>
</dbReference>
<feature type="region of interest" description="Disordered" evidence="2">
    <location>
        <begin position="479"/>
        <end position="507"/>
    </location>
</feature>
<sequence>MADTLRSVNPTTGVAFGDPIAETTPEEVARAAGAARAAAPGLAAMRPAERGRLMRALATALLSHEDAVVTLADAESGLGETRLRGELARTTGQFEQYAAYAETGATLDAVIDHAAPRATPPRPDLRRCNVPLGPVAVYAASNFPLAFGVAGTDTAAALAAGCPVVAKAHASQPATAALLAAIITEALESHGADPRVFAVATGFQAGLDLIRDPNIKAAAFTGSIAGGRALAEEAAGRPEPIPFYGELGSLNPVVLTPEAVAQRGPGLVEEFAASMTLGAGQFCTKPGLLFLPEGHGLEEALAAALRAKEVHPMLNARIREAYAAEAARLASHPQARFTVEPATVEGGFAVTPGLVAVPASAIDGDDSLLRECFGPTALVLTYADTAELERVLPQLPGGLTATVQLATSADPVARVALPLLAERSGRVIVNGWPTGVAVTHAQHHGGPWPASTNARHTSVGTGAIARFVRPVAYQSTPEPLLPEALHDDNPLGIERRVDGELESTRQR</sequence>
<gene>
    <name evidence="4" type="ORF">O1R50_10470</name>
</gene>
<feature type="compositionally biased region" description="Basic and acidic residues" evidence="2">
    <location>
        <begin position="484"/>
        <end position="507"/>
    </location>
</feature>
<evidence type="ECO:0000256" key="1">
    <source>
        <dbReference type="ARBA" id="ARBA00023002"/>
    </source>
</evidence>
<dbReference type="GO" id="GO:0016620">
    <property type="term" value="F:oxidoreductase activity, acting on the aldehyde or oxo group of donors, NAD or NADP as acceptor"/>
    <property type="evidence" value="ECO:0007669"/>
    <property type="project" value="InterPro"/>
</dbReference>
<dbReference type="Pfam" id="PF00171">
    <property type="entry name" value="Aldedh"/>
    <property type="match status" value="1"/>
</dbReference>
<evidence type="ECO:0000313" key="4">
    <source>
        <dbReference type="EMBL" id="MDA1360051.1"/>
    </source>
</evidence>
<dbReference type="PROSITE" id="PS50991">
    <property type="entry name" value="PYR_CT"/>
    <property type="match status" value="1"/>
</dbReference>
<comment type="caution">
    <text evidence="4">The sequence shown here is derived from an EMBL/GenBank/DDBJ whole genome shotgun (WGS) entry which is preliminary data.</text>
</comment>
<protein>
    <submittedName>
        <fullName evidence="4">Aldehyde dehydrogenase family protein</fullName>
    </submittedName>
</protein>
<evidence type="ECO:0000256" key="2">
    <source>
        <dbReference type="SAM" id="MobiDB-lite"/>
    </source>
</evidence>
<dbReference type="Proteomes" id="UP001146067">
    <property type="component" value="Unassembled WGS sequence"/>
</dbReference>
<dbReference type="SUPFAM" id="SSF53720">
    <property type="entry name" value="ALDH-like"/>
    <property type="match status" value="1"/>
</dbReference>
<name>A0A9X3P7A2_9ACTN</name>
<dbReference type="InterPro" id="IPR015590">
    <property type="entry name" value="Aldehyde_DH_dom"/>
</dbReference>
<dbReference type="PANTHER" id="PTHR43353:SF3">
    <property type="entry name" value="ALDEHYDE DEHYDROGENASE-RELATED"/>
    <property type="match status" value="1"/>
</dbReference>
<dbReference type="InterPro" id="IPR016162">
    <property type="entry name" value="Ald_DH_N"/>
</dbReference>
<dbReference type="RefSeq" id="WP_270109961.1">
    <property type="nucleotide sequence ID" value="NZ_JAPZVP010000007.1"/>
</dbReference>
<evidence type="ECO:0000313" key="5">
    <source>
        <dbReference type="Proteomes" id="UP001146067"/>
    </source>
</evidence>
<feature type="region of interest" description="Disordered" evidence="2">
    <location>
        <begin position="1"/>
        <end position="21"/>
    </location>
</feature>
<dbReference type="InterPro" id="IPR016163">
    <property type="entry name" value="Ald_DH_C"/>
</dbReference>
<feature type="compositionally biased region" description="Polar residues" evidence="2">
    <location>
        <begin position="1"/>
        <end position="12"/>
    </location>
</feature>
<dbReference type="Gene3D" id="3.40.605.10">
    <property type="entry name" value="Aldehyde Dehydrogenase, Chain A, domain 1"/>
    <property type="match status" value="1"/>
</dbReference>
<organism evidence="4 5">
    <name type="scientific">Glycomyces luteolus</name>
    <dbReference type="NCBI Taxonomy" id="2670330"/>
    <lineage>
        <taxon>Bacteria</taxon>
        <taxon>Bacillati</taxon>
        <taxon>Actinomycetota</taxon>
        <taxon>Actinomycetes</taxon>
        <taxon>Glycomycetales</taxon>
        <taxon>Glycomycetaceae</taxon>
        <taxon>Glycomyces</taxon>
    </lineage>
</organism>
<dbReference type="AlphaFoldDB" id="A0A9X3P7A2"/>
<dbReference type="InterPro" id="IPR000891">
    <property type="entry name" value="PYR_CT"/>
</dbReference>
<dbReference type="InterPro" id="IPR050740">
    <property type="entry name" value="Aldehyde_DH_Superfamily"/>
</dbReference>
<dbReference type="InterPro" id="IPR016161">
    <property type="entry name" value="Ald_DH/histidinol_DH"/>
</dbReference>
<feature type="domain" description="Pyruvate carboxyltransferase" evidence="3">
    <location>
        <begin position="1"/>
        <end position="111"/>
    </location>
</feature>
<proteinExistence type="predicted"/>
<evidence type="ECO:0000259" key="3">
    <source>
        <dbReference type="PROSITE" id="PS50991"/>
    </source>
</evidence>
<keyword evidence="1" id="KW-0560">Oxidoreductase</keyword>